<dbReference type="PROSITE" id="PS51186">
    <property type="entry name" value="GNAT"/>
    <property type="match status" value="1"/>
</dbReference>
<dbReference type="InterPro" id="IPR011011">
    <property type="entry name" value="Znf_FYVE_PHD"/>
</dbReference>
<feature type="region of interest" description="Disordered" evidence="7">
    <location>
        <begin position="113"/>
        <end position="224"/>
    </location>
</feature>
<evidence type="ECO:0000256" key="4">
    <source>
        <dbReference type="ARBA" id="ARBA00022833"/>
    </source>
</evidence>
<dbReference type="InterPro" id="IPR032308">
    <property type="entry name" value="TDBD"/>
</dbReference>
<dbReference type="OrthoDB" id="1903104at2759"/>
<dbReference type="InterPro" id="IPR016181">
    <property type="entry name" value="Acyl_CoA_acyltransferase"/>
</dbReference>
<dbReference type="GO" id="GO:0003682">
    <property type="term" value="F:chromatin binding"/>
    <property type="evidence" value="ECO:0007669"/>
    <property type="project" value="TreeGrafter"/>
</dbReference>
<feature type="compositionally biased region" description="Low complexity" evidence="7">
    <location>
        <begin position="36"/>
        <end position="46"/>
    </location>
</feature>
<dbReference type="GO" id="GO:0000977">
    <property type="term" value="F:RNA polymerase II transcription regulatory region sequence-specific DNA binding"/>
    <property type="evidence" value="ECO:0007669"/>
    <property type="project" value="TreeGrafter"/>
</dbReference>
<dbReference type="InterPro" id="IPR019786">
    <property type="entry name" value="Zinc_finger_PHD-type_CS"/>
</dbReference>
<dbReference type="CDD" id="cd15532">
    <property type="entry name" value="PHD2_CHD_II"/>
    <property type="match status" value="1"/>
</dbReference>
<feature type="region of interest" description="Disordered" evidence="7">
    <location>
        <begin position="299"/>
        <end position="319"/>
    </location>
</feature>
<feature type="compositionally biased region" description="Low complexity" evidence="7">
    <location>
        <begin position="615"/>
        <end position="624"/>
    </location>
</feature>
<dbReference type="InterPro" id="IPR013083">
    <property type="entry name" value="Znf_RING/FYVE/PHD"/>
</dbReference>
<feature type="compositionally biased region" description="Low complexity" evidence="7">
    <location>
        <begin position="135"/>
        <end position="168"/>
    </location>
</feature>
<dbReference type="GO" id="GO:0016747">
    <property type="term" value="F:acyltransferase activity, transferring groups other than amino-acyl groups"/>
    <property type="evidence" value="ECO:0007669"/>
    <property type="project" value="InterPro"/>
</dbReference>
<feature type="region of interest" description="Disordered" evidence="7">
    <location>
        <begin position="1"/>
        <end position="70"/>
    </location>
</feature>
<dbReference type="InterPro" id="IPR056511">
    <property type="entry name" value="IDM1_C"/>
</dbReference>
<dbReference type="Pfam" id="PF00628">
    <property type="entry name" value="PHD"/>
    <property type="match status" value="1"/>
</dbReference>
<keyword evidence="11" id="KW-1185">Reference proteome</keyword>
<gene>
    <name evidence="10" type="ORF">C2E21_5054</name>
</gene>
<evidence type="ECO:0000256" key="3">
    <source>
        <dbReference type="ARBA" id="ARBA00022771"/>
    </source>
</evidence>
<dbReference type="GO" id="GO:0008270">
    <property type="term" value="F:zinc ion binding"/>
    <property type="evidence" value="ECO:0007669"/>
    <property type="project" value="UniProtKB-KW"/>
</dbReference>
<evidence type="ECO:0000256" key="6">
    <source>
        <dbReference type="PROSITE-ProRule" id="PRU00146"/>
    </source>
</evidence>
<dbReference type="EMBL" id="LHPG02000009">
    <property type="protein sequence ID" value="PRW56092.1"/>
    <property type="molecule type" value="Genomic_DNA"/>
</dbReference>
<dbReference type="Pfam" id="PF23209">
    <property type="entry name" value="IDM1_C"/>
    <property type="match status" value="1"/>
</dbReference>
<keyword evidence="2" id="KW-0479">Metal-binding</keyword>
<evidence type="ECO:0000256" key="5">
    <source>
        <dbReference type="ARBA" id="ARBA00023242"/>
    </source>
</evidence>
<proteinExistence type="predicted"/>
<dbReference type="Gene3D" id="3.40.630.30">
    <property type="match status" value="1"/>
</dbReference>
<dbReference type="STRING" id="3076.A0A2P6TPZ3"/>
<reference evidence="10 11" key="1">
    <citation type="journal article" date="2018" name="Plant J.">
        <title>Genome sequences of Chlorella sorokiniana UTEX 1602 and Micractinium conductrix SAG 241.80: implications to maltose excretion by a green alga.</title>
        <authorList>
            <person name="Arriola M.B."/>
            <person name="Velmurugan N."/>
            <person name="Zhang Y."/>
            <person name="Plunkett M.H."/>
            <person name="Hondzo H."/>
            <person name="Barney B.M."/>
        </authorList>
    </citation>
    <scope>NUCLEOTIDE SEQUENCE [LARGE SCALE GENOMIC DNA]</scope>
    <source>
        <strain evidence="11">UTEX 1602</strain>
    </source>
</reference>
<dbReference type="Gene3D" id="3.30.40.10">
    <property type="entry name" value="Zinc/RING finger domain, C3HC4 (zinc finger)"/>
    <property type="match status" value="2"/>
</dbReference>
<feature type="region of interest" description="Disordered" evidence="7">
    <location>
        <begin position="606"/>
        <end position="687"/>
    </location>
</feature>
<dbReference type="PANTHER" id="PTHR47025:SF2">
    <property type="entry name" value="AUTOIMMUNE REGULATOR"/>
    <property type="match status" value="1"/>
</dbReference>
<feature type="domain" description="N-acetyltransferase" evidence="9">
    <location>
        <begin position="895"/>
        <end position="1041"/>
    </location>
</feature>
<feature type="domain" description="PHD-type" evidence="8">
    <location>
        <begin position="543"/>
        <end position="588"/>
    </location>
</feature>
<sequence length="1379" mass="143845">MTSETYPAGEGSIAAELQQQQQQQAGVKQEMPHSEAAVAAAAAAAAEGPASGTTESEEPAPSADSKRQRRIQKEMAALGFEGSIALDSGRPSRRAASAAQAAIAAAQAYEVQRGMDPGMSPPRPAEQSAAMQFMQATAGHAQAPQQAQQAAAAQQADGAADPSDAAGAENGPLGHKRKRADKAGPATASPTEEGSTGGAPASPAASGGATGASTPAVPPEPAKPVDLEPLIELARQCGSQDELRQRLQERYPATRGRSAINSAFRDIFATLCPGQVFNSRSGVLPHMSHRLFQLAGKPVGKAPTPYKPRGPKSPSGMDGDFVDACGAAAPEAAAAAVPAMAVGPAAAVAAAEGGGAPGGPAAAQAAEFGSTPAAAPGGGQAVGPAAAAAARAAATAEGTTAPAGSLGPAEALSLVQAEFGMDLVRIATLVRRTLGMQRGSVAHLRMVLKTNHLAGMDIRFQAKSGRLLNRGKLNERGAISCFCRQCNGKDVSASEFEEHSGSKDRRPADGIFMEANNRSLKELLNLINSPEMATAASVVDVHMDACYKCKEGGELLCCDGCNCAFHPACVDLAAPPTGDWFCPLCVAQGITTKPQPLPLQPKQVTALKPLKASKSRPGSSSKLSKAARESGGGGAASQGGTPAAAPKAAAGGGGGGTGRVHMAAPTAPRAPRLGRSGGGARSNKNKRLFEGEEGALVNGQKLFYRTTQGETLLEGVAVVERGGPSGILCGCCNTLISASGFEAHAGRGQRRAPYDNIFTEDGMTLKAMAALLPDLEEEAPARGEYGLEDVADDAREVISELDTLAGGCVLCHETDFQRGGFGPRTIMLCDQCEREFHVGCLKKCGKCDLDAVPEGEWHCSEECERIRAHINAAIQGQQMDIPGYPSHTWQVFRGKDGRSATAWALRSAQEILQESFDPIMDLGSNTDLLPVMLYARRAGEWDYSNCLTLLLRHKGKPVVAAICRVFGPQMAELPLIATKNTARRQGHARILVGCFEQLLKDSGVHTLVLPAAHETVETWKNGFNFVDMPEDDVRLAKQQLRILIFPGTEVLYKHFEGVKPPEGHHVLVPPPDRISPEEAADAMEVAAITANMVACVAAACGEPVLPETLGMTPAEVAQHATGQQAAPAAGPAAAQQRQHQRAWGLGSSAAAMQQPGGGEAGWFAAPWWERGPGSTVQCRDATPAHCTEERFASTQCSTEVDPDTGEPVRHCVKLYRRYLKCAGRPEKVDEEKQEITARGEGAQQLEPHLMELPAGPGSSAAAAAVPGGVSSGAARVQDVGHAFEEFLRFAEELQEEMVPAGVLHLDEVPPAAARPYSEGAAEQQQAGGAPPGGAAAEQQHFSWLGGLLFGKRRGGEQHGRRPCVDASTWREFEKDFTEV</sequence>
<dbReference type="GO" id="GO:0045944">
    <property type="term" value="P:positive regulation of transcription by RNA polymerase II"/>
    <property type="evidence" value="ECO:0007669"/>
    <property type="project" value="TreeGrafter"/>
</dbReference>
<evidence type="ECO:0000259" key="9">
    <source>
        <dbReference type="PROSITE" id="PS51186"/>
    </source>
</evidence>
<dbReference type="GO" id="GO:0042393">
    <property type="term" value="F:histone binding"/>
    <property type="evidence" value="ECO:0007669"/>
    <property type="project" value="TreeGrafter"/>
</dbReference>
<protein>
    <submittedName>
        <fullName evidence="10">Nucleosome-remodeling factor subunit BPTF isoform B</fullName>
    </submittedName>
</protein>
<feature type="compositionally biased region" description="Low complexity" evidence="7">
    <location>
        <begin position="198"/>
        <end position="215"/>
    </location>
</feature>
<dbReference type="GO" id="GO:0005634">
    <property type="term" value="C:nucleus"/>
    <property type="evidence" value="ECO:0007669"/>
    <property type="project" value="UniProtKB-SubCell"/>
</dbReference>
<evidence type="ECO:0000256" key="2">
    <source>
        <dbReference type="ARBA" id="ARBA00022723"/>
    </source>
</evidence>
<evidence type="ECO:0000313" key="10">
    <source>
        <dbReference type="EMBL" id="PRW56092.1"/>
    </source>
</evidence>
<evidence type="ECO:0000256" key="7">
    <source>
        <dbReference type="SAM" id="MobiDB-lite"/>
    </source>
</evidence>
<dbReference type="InterPro" id="IPR019787">
    <property type="entry name" value="Znf_PHD-finger"/>
</dbReference>
<feature type="region of interest" description="Disordered" evidence="7">
    <location>
        <begin position="1314"/>
        <end position="1336"/>
    </location>
</feature>
<dbReference type="Proteomes" id="UP000239899">
    <property type="component" value="Unassembled WGS sequence"/>
</dbReference>
<feature type="compositionally biased region" description="Low complexity" evidence="7">
    <location>
        <begin position="1318"/>
        <end position="1336"/>
    </location>
</feature>
<keyword evidence="5" id="KW-0539">Nucleus</keyword>
<evidence type="ECO:0000256" key="1">
    <source>
        <dbReference type="ARBA" id="ARBA00004123"/>
    </source>
</evidence>
<evidence type="ECO:0000313" key="11">
    <source>
        <dbReference type="Proteomes" id="UP000239899"/>
    </source>
</evidence>
<dbReference type="PANTHER" id="PTHR47025">
    <property type="entry name" value="AUTOIMMUNE REGULATOR"/>
    <property type="match status" value="1"/>
</dbReference>
<dbReference type="PROSITE" id="PS50016">
    <property type="entry name" value="ZF_PHD_2"/>
    <property type="match status" value="1"/>
</dbReference>
<dbReference type="SUPFAM" id="SSF57903">
    <property type="entry name" value="FYVE/PHD zinc finger"/>
    <property type="match status" value="2"/>
</dbReference>
<organism evidence="10 11">
    <name type="scientific">Chlorella sorokiniana</name>
    <name type="common">Freshwater green alga</name>
    <dbReference type="NCBI Taxonomy" id="3076"/>
    <lineage>
        <taxon>Eukaryota</taxon>
        <taxon>Viridiplantae</taxon>
        <taxon>Chlorophyta</taxon>
        <taxon>core chlorophytes</taxon>
        <taxon>Trebouxiophyceae</taxon>
        <taxon>Chlorellales</taxon>
        <taxon>Chlorellaceae</taxon>
        <taxon>Chlorella clade</taxon>
        <taxon>Chlorella</taxon>
    </lineage>
</organism>
<keyword evidence="3 6" id="KW-0863">Zinc-finger</keyword>
<comment type="subcellular location">
    <subcellularLocation>
        <location evidence="1">Nucleus</location>
    </subcellularLocation>
</comment>
<name>A0A2P6TPZ3_CHLSO</name>
<dbReference type="SUPFAM" id="SSF55729">
    <property type="entry name" value="Acyl-CoA N-acyltransferases (Nat)"/>
    <property type="match status" value="1"/>
</dbReference>
<evidence type="ECO:0000259" key="8">
    <source>
        <dbReference type="PROSITE" id="PS50016"/>
    </source>
</evidence>
<accession>A0A2P6TPZ3</accession>
<dbReference type="InterPro" id="IPR000182">
    <property type="entry name" value="GNAT_dom"/>
</dbReference>
<dbReference type="InterPro" id="IPR001965">
    <property type="entry name" value="Znf_PHD"/>
</dbReference>
<comment type="caution">
    <text evidence="10">The sequence shown here is derived from an EMBL/GenBank/DDBJ whole genome shotgun (WGS) entry which is preliminary data.</text>
</comment>
<dbReference type="SMART" id="SM00249">
    <property type="entry name" value="PHD"/>
    <property type="match status" value="2"/>
</dbReference>
<feature type="compositionally biased region" description="Low complexity" evidence="7">
    <location>
        <begin position="638"/>
        <end position="649"/>
    </location>
</feature>
<keyword evidence="4" id="KW-0862">Zinc</keyword>
<dbReference type="Pfam" id="PF16135">
    <property type="entry name" value="TDBD"/>
    <property type="match status" value="2"/>
</dbReference>
<dbReference type="PROSITE" id="PS01359">
    <property type="entry name" value="ZF_PHD_1"/>
    <property type="match status" value="1"/>
</dbReference>